<proteinExistence type="predicted"/>
<dbReference type="EMBL" id="JACGLT010000037">
    <property type="protein sequence ID" value="MBA6154869.1"/>
    <property type="molecule type" value="Genomic_DNA"/>
</dbReference>
<reference evidence="2 3" key="1">
    <citation type="submission" date="2020-07" db="EMBL/GenBank/DDBJ databases">
        <title>Bacterium isolated from marine sediment.</title>
        <authorList>
            <person name="Shang D."/>
        </authorList>
    </citation>
    <scope>NUCLEOTIDE SEQUENCE [LARGE SCALE GENOMIC DNA]</scope>
    <source>
        <strain evidence="2 3">F6074</strain>
    </source>
</reference>
<sequence>MKKTISKKMKKVFIITTLLLTTISFAQKKDYPSLTDSNFKELASDFEFDTYFHFLIQEKSINQTDFWIRIDLPDVKVPNSKGTIVDKTGGYELVEYAIDCENQIIEEKRRIQFNEYGDIQNVLFQYFSYQNKTKIIKGTYFDVLRVNVCE</sequence>
<dbReference type="AlphaFoldDB" id="A0A7W2M8U3"/>
<gene>
    <name evidence="2" type="ORF">H3Z82_19295</name>
</gene>
<accession>A0A7W2M8U3</accession>
<dbReference type="RefSeq" id="WP_182207099.1">
    <property type="nucleotide sequence ID" value="NZ_JACGLT010000037.1"/>
</dbReference>
<feature type="signal peptide" evidence="1">
    <location>
        <begin position="1"/>
        <end position="26"/>
    </location>
</feature>
<dbReference type="Proteomes" id="UP000541857">
    <property type="component" value="Unassembled WGS sequence"/>
</dbReference>
<keyword evidence="3" id="KW-1185">Reference proteome</keyword>
<evidence type="ECO:0000313" key="2">
    <source>
        <dbReference type="EMBL" id="MBA6154869.1"/>
    </source>
</evidence>
<comment type="caution">
    <text evidence="2">The sequence shown here is derived from an EMBL/GenBank/DDBJ whole genome shotgun (WGS) entry which is preliminary data.</text>
</comment>
<protein>
    <submittedName>
        <fullName evidence="2">Uncharacterized protein</fullName>
    </submittedName>
</protein>
<evidence type="ECO:0000313" key="3">
    <source>
        <dbReference type="Proteomes" id="UP000541857"/>
    </source>
</evidence>
<keyword evidence="1" id="KW-0732">Signal</keyword>
<organism evidence="2 3">
    <name type="scientific">Gelidibacter maritimus</name>
    <dbReference type="NCBI Taxonomy" id="2761487"/>
    <lineage>
        <taxon>Bacteria</taxon>
        <taxon>Pseudomonadati</taxon>
        <taxon>Bacteroidota</taxon>
        <taxon>Flavobacteriia</taxon>
        <taxon>Flavobacteriales</taxon>
        <taxon>Flavobacteriaceae</taxon>
        <taxon>Gelidibacter</taxon>
    </lineage>
</organism>
<feature type="chain" id="PRO_5031216572" evidence="1">
    <location>
        <begin position="27"/>
        <end position="150"/>
    </location>
</feature>
<name>A0A7W2M8U3_9FLAO</name>
<evidence type="ECO:0000256" key="1">
    <source>
        <dbReference type="SAM" id="SignalP"/>
    </source>
</evidence>